<dbReference type="PANTHER" id="PTHR37984:SF5">
    <property type="entry name" value="PROTEIN NYNRIN-LIKE"/>
    <property type="match status" value="1"/>
</dbReference>
<evidence type="ECO:0000256" key="5">
    <source>
        <dbReference type="ARBA" id="ARBA00022801"/>
    </source>
</evidence>
<evidence type="ECO:0000256" key="6">
    <source>
        <dbReference type="ARBA" id="ARBA00022918"/>
    </source>
</evidence>
<dbReference type="SUPFAM" id="SSF53098">
    <property type="entry name" value="Ribonuclease H-like"/>
    <property type="match status" value="1"/>
</dbReference>
<sequence length="534" mass="61577">MANYYRKFVKDYAHIAAPLNKFLKKDQRFQWTPECDNVFQNLKDRLTSFPHLDKPFILSTDSSEFSNGYIQSQIQNGLEHVIAYGGRQLRGSELKWHITDKEALALVEGVQHFKHYLGNQEFIVYADNVPVKYLQKIKDCQGILGRWSLLLQGYNFRIIHRAGSKTPADCLSRQNHSETNNSASIDSSELAEQLMSIDINNFTETIFIYKGENEEAVISSLQSVTINDIHLTNLAEEQEKCKDFADIIMYKQSGKVPQDPDLARTVVAESFNFELKDGILKHFYSKRGKRVPKDERLVKQIAVPRNLRDSILKAYHDCILGGGHQGFDRSYAAIRNNENPSELFDIKRHLTSSYHPQINGACERMNSVILQALRAYTQNQQDDWYDELPGILMAYRATPATQSTNYSSFFLLYGREMTLPIDTALIPKDRLAQDHKMFLSRILQNLETSRKIAAKNIEQGQERFKQQYDKKSKEPEFQPAQRVWLFCTKVPVGKAPKLHRKWSEPYHITRIGPHSTYKLRNCATNKEVQSIVNA</sequence>
<dbReference type="InterPro" id="IPR043128">
    <property type="entry name" value="Rev_trsase/Diguanyl_cyclase"/>
</dbReference>
<dbReference type="GO" id="GO:0016787">
    <property type="term" value="F:hydrolase activity"/>
    <property type="evidence" value="ECO:0007669"/>
    <property type="project" value="UniProtKB-KW"/>
</dbReference>
<dbReference type="OrthoDB" id="427129at2759"/>
<evidence type="ECO:0000256" key="1">
    <source>
        <dbReference type="ARBA" id="ARBA00022679"/>
    </source>
</evidence>
<evidence type="ECO:0000256" key="4">
    <source>
        <dbReference type="ARBA" id="ARBA00022759"/>
    </source>
</evidence>
<keyword evidence="3" id="KW-0540">Nuclease</keyword>
<dbReference type="AlphaFoldDB" id="A0A6J8B9E8"/>
<dbReference type="GO" id="GO:0003964">
    <property type="term" value="F:RNA-directed DNA polymerase activity"/>
    <property type="evidence" value="ECO:0007669"/>
    <property type="project" value="UniProtKB-KW"/>
</dbReference>
<dbReference type="InterPro" id="IPR041373">
    <property type="entry name" value="RT_RNaseH"/>
</dbReference>
<dbReference type="InterPro" id="IPR043502">
    <property type="entry name" value="DNA/RNA_pol_sf"/>
</dbReference>
<keyword evidence="1" id="KW-0808">Transferase</keyword>
<keyword evidence="5" id="KW-0378">Hydrolase</keyword>
<protein>
    <recommendedName>
        <fullName evidence="7">Reverse transcriptase RNase H-like domain-containing protein</fullName>
    </recommendedName>
</protein>
<feature type="domain" description="Reverse transcriptase RNase H-like" evidence="7">
    <location>
        <begin position="52"/>
        <end position="154"/>
    </location>
</feature>
<organism evidence="8 9">
    <name type="scientific">Mytilus coruscus</name>
    <name type="common">Sea mussel</name>
    <dbReference type="NCBI Taxonomy" id="42192"/>
    <lineage>
        <taxon>Eukaryota</taxon>
        <taxon>Metazoa</taxon>
        <taxon>Spiralia</taxon>
        <taxon>Lophotrochozoa</taxon>
        <taxon>Mollusca</taxon>
        <taxon>Bivalvia</taxon>
        <taxon>Autobranchia</taxon>
        <taxon>Pteriomorphia</taxon>
        <taxon>Mytilida</taxon>
        <taxon>Mytiloidea</taxon>
        <taxon>Mytilidae</taxon>
        <taxon>Mytilinae</taxon>
        <taxon>Mytilus</taxon>
    </lineage>
</organism>
<keyword evidence="9" id="KW-1185">Reference proteome</keyword>
<reference evidence="8 9" key="1">
    <citation type="submission" date="2020-06" db="EMBL/GenBank/DDBJ databases">
        <authorList>
            <person name="Li R."/>
            <person name="Bekaert M."/>
        </authorList>
    </citation>
    <scope>NUCLEOTIDE SEQUENCE [LARGE SCALE GENOMIC DNA]</scope>
    <source>
        <strain evidence="9">wild</strain>
    </source>
</reference>
<accession>A0A6J8B9E8</accession>
<dbReference type="GO" id="GO:0003676">
    <property type="term" value="F:nucleic acid binding"/>
    <property type="evidence" value="ECO:0007669"/>
    <property type="project" value="InterPro"/>
</dbReference>
<dbReference type="SUPFAM" id="SSF56672">
    <property type="entry name" value="DNA/RNA polymerases"/>
    <property type="match status" value="1"/>
</dbReference>
<dbReference type="EMBL" id="CACVKT020002888">
    <property type="protein sequence ID" value="CAC5380505.1"/>
    <property type="molecule type" value="Genomic_DNA"/>
</dbReference>
<evidence type="ECO:0000256" key="3">
    <source>
        <dbReference type="ARBA" id="ARBA00022722"/>
    </source>
</evidence>
<proteinExistence type="predicted"/>
<dbReference type="CDD" id="cd09274">
    <property type="entry name" value="RNase_HI_RT_Ty3"/>
    <property type="match status" value="1"/>
</dbReference>
<dbReference type="InterPro" id="IPR050951">
    <property type="entry name" value="Retrovirus_Pol_polyprotein"/>
</dbReference>
<dbReference type="Pfam" id="PF17917">
    <property type="entry name" value="RT_RNaseH"/>
    <property type="match status" value="1"/>
</dbReference>
<dbReference type="Gene3D" id="3.30.420.10">
    <property type="entry name" value="Ribonuclease H-like superfamily/Ribonuclease H"/>
    <property type="match status" value="1"/>
</dbReference>
<keyword evidence="6" id="KW-0695">RNA-directed DNA polymerase</keyword>
<keyword evidence="4" id="KW-0255">Endonuclease</keyword>
<dbReference type="PANTHER" id="PTHR37984">
    <property type="entry name" value="PROTEIN CBG26694"/>
    <property type="match status" value="1"/>
</dbReference>
<evidence type="ECO:0000313" key="8">
    <source>
        <dbReference type="EMBL" id="CAC5380505.1"/>
    </source>
</evidence>
<dbReference type="InterPro" id="IPR012337">
    <property type="entry name" value="RNaseH-like_sf"/>
</dbReference>
<evidence type="ECO:0000259" key="7">
    <source>
        <dbReference type="Pfam" id="PF17917"/>
    </source>
</evidence>
<evidence type="ECO:0000313" key="9">
    <source>
        <dbReference type="Proteomes" id="UP000507470"/>
    </source>
</evidence>
<name>A0A6J8B9E8_MYTCO</name>
<dbReference type="Gene3D" id="1.10.340.70">
    <property type="match status" value="1"/>
</dbReference>
<gene>
    <name evidence="8" type="ORF">MCOR_16447</name>
</gene>
<dbReference type="Proteomes" id="UP000507470">
    <property type="component" value="Unassembled WGS sequence"/>
</dbReference>
<dbReference type="InterPro" id="IPR036397">
    <property type="entry name" value="RNaseH_sf"/>
</dbReference>
<evidence type="ECO:0000256" key="2">
    <source>
        <dbReference type="ARBA" id="ARBA00022695"/>
    </source>
</evidence>
<keyword evidence="2" id="KW-0548">Nucleotidyltransferase</keyword>
<dbReference type="Gene3D" id="3.30.70.270">
    <property type="match status" value="1"/>
</dbReference>
<dbReference type="GO" id="GO:0004519">
    <property type="term" value="F:endonuclease activity"/>
    <property type="evidence" value="ECO:0007669"/>
    <property type="project" value="UniProtKB-KW"/>
</dbReference>